<gene>
    <name evidence="1" type="ORF">Aspvir_003170</name>
</gene>
<dbReference type="AlphaFoldDB" id="A0A9P3C4B5"/>
<evidence type="ECO:0000313" key="2">
    <source>
        <dbReference type="Proteomes" id="UP000710440"/>
    </source>
</evidence>
<comment type="caution">
    <text evidence="1">The sequence shown here is derived from an EMBL/GenBank/DDBJ whole genome shotgun (WGS) entry which is preliminary data.</text>
</comment>
<dbReference type="Proteomes" id="UP000710440">
    <property type="component" value="Unassembled WGS sequence"/>
</dbReference>
<reference evidence="1 2" key="1">
    <citation type="submission" date="2021-02" db="EMBL/GenBank/DDBJ databases">
        <title>Pan-genome distribution and transcriptional activeness of fungal secondary metabolism genes in Aspergillus section Fumigati.</title>
        <authorList>
            <person name="Takahashi H."/>
            <person name="Umemura M."/>
            <person name="Ninomiya A."/>
            <person name="Kusuya Y."/>
            <person name="Urayama S."/>
            <person name="Shimizu M."/>
            <person name="Watanabe A."/>
            <person name="Kamei K."/>
            <person name="Yaguchi T."/>
            <person name="Hagiwara D."/>
        </authorList>
    </citation>
    <scope>NUCLEOTIDE SEQUENCE [LARGE SCALE GENOMIC DNA]</scope>
    <source>
        <strain evidence="1 2">IFM 47045</strain>
    </source>
</reference>
<proteinExistence type="predicted"/>
<protein>
    <submittedName>
        <fullName evidence="1">Uncharacterized protein</fullName>
    </submittedName>
</protein>
<dbReference type="RefSeq" id="XP_043130690.1">
    <property type="nucleotide sequence ID" value="XM_043274755.1"/>
</dbReference>
<dbReference type="GeneID" id="66931152"/>
<evidence type="ECO:0000313" key="1">
    <source>
        <dbReference type="EMBL" id="GIK07504.1"/>
    </source>
</evidence>
<dbReference type="OrthoDB" id="4940706at2759"/>
<dbReference type="EMBL" id="BOPL01000014">
    <property type="protein sequence ID" value="GIK07504.1"/>
    <property type="molecule type" value="Genomic_DNA"/>
</dbReference>
<organism evidence="1 2">
    <name type="scientific">Aspergillus viridinutans</name>
    <dbReference type="NCBI Taxonomy" id="75553"/>
    <lineage>
        <taxon>Eukaryota</taxon>
        <taxon>Fungi</taxon>
        <taxon>Dikarya</taxon>
        <taxon>Ascomycota</taxon>
        <taxon>Pezizomycotina</taxon>
        <taxon>Eurotiomycetes</taxon>
        <taxon>Eurotiomycetidae</taxon>
        <taxon>Eurotiales</taxon>
        <taxon>Aspergillaceae</taxon>
        <taxon>Aspergillus</taxon>
        <taxon>Aspergillus subgen. Fumigati</taxon>
    </lineage>
</organism>
<name>A0A9P3C4B5_ASPVI</name>
<accession>A0A9P3C4B5</accession>
<keyword evidence="2" id="KW-1185">Reference proteome</keyword>
<sequence length="396" mass="44080">MLNIRVRHTHTVEAVILAWISQVYCQRFFVSGAQSRFFQVAPLLEPAVDRTNCIRAQVYEQIRQCEQAEERSSQVITTLHDYGLYLHGISRTRIYARSHARTRVTGKKNIVGFLLTPYFGAPLNPRFRQIRSVIKQRLFNVRNSLDIDGRPITYALTEPSIDPGALVALSAAGFDNASASAMVMGDRDSPLPRQRFDVLIHRALELCGEVRALGERLVNVIEKKETEAFGVLRANHATAILRMMYSIKETHMTEAQQTIDSLRLNRDSVVSQLAYYLASLASAWSDLKQDIDKPTQDDLRMSQHEQHEMNMATAAMALNVVSAGIDTLVALFCMVPSVSINAMPMGISTTVAAGGGSTISNFMQAGEIPLSESKQMALTNSMQNTLPPWNELLIPI</sequence>